<organism evidence="2 3">
    <name type="scientific">Candidatus Phycosocius spiralis</name>
    <dbReference type="NCBI Taxonomy" id="2815099"/>
    <lineage>
        <taxon>Bacteria</taxon>
        <taxon>Pseudomonadati</taxon>
        <taxon>Pseudomonadota</taxon>
        <taxon>Alphaproteobacteria</taxon>
        <taxon>Caulobacterales</taxon>
        <taxon>Caulobacterales incertae sedis</taxon>
        <taxon>Candidatus Phycosocius</taxon>
    </lineage>
</organism>
<keyword evidence="1" id="KW-0812">Transmembrane</keyword>
<evidence type="ECO:0000313" key="3">
    <source>
        <dbReference type="Proteomes" id="UP001161064"/>
    </source>
</evidence>
<sequence length="83" mass="9011">MMDFLPQSAKNFYQRIFALVSGLLIASALLFGVVALAICGFLIGCAGAISARMRKPDVSALAYVTRHTYPSGRGWRIDPSFGR</sequence>
<evidence type="ECO:0000256" key="1">
    <source>
        <dbReference type="SAM" id="Phobius"/>
    </source>
</evidence>
<name>A0ABQ4PSJ8_9PROT</name>
<keyword evidence="3" id="KW-1185">Reference proteome</keyword>
<evidence type="ECO:0000313" key="2">
    <source>
        <dbReference type="EMBL" id="GIU65983.1"/>
    </source>
</evidence>
<dbReference type="Proteomes" id="UP001161064">
    <property type="component" value="Unassembled WGS sequence"/>
</dbReference>
<proteinExistence type="predicted"/>
<feature type="transmembrane region" description="Helical" evidence="1">
    <location>
        <begin position="12"/>
        <end position="45"/>
    </location>
</feature>
<dbReference type="EMBL" id="BPFZ01000001">
    <property type="protein sequence ID" value="GIU65983.1"/>
    <property type="molecule type" value="Genomic_DNA"/>
</dbReference>
<accession>A0ABQ4PSJ8</accession>
<dbReference type="RefSeq" id="WP_284358454.1">
    <property type="nucleotide sequence ID" value="NZ_BPFZ01000001.1"/>
</dbReference>
<keyword evidence="1" id="KW-1133">Transmembrane helix</keyword>
<gene>
    <name evidence="2" type="ORF">PsB1_0137</name>
</gene>
<reference evidence="2" key="2">
    <citation type="journal article" date="2023" name="ISME Commun">
        <title>Characterization of a bloom-associated alphaproteobacterial lineage, 'Candidatus Phycosocius': insights into freshwater algal-bacterial interactions.</title>
        <authorList>
            <person name="Tanabe Y."/>
            <person name="Yamaguchi H."/>
            <person name="Yoshida M."/>
            <person name="Kai A."/>
            <person name="Okazaki Y."/>
        </authorList>
    </citation>
    <scope>NUCLEOTIDE SEQUENCE</scope>
    <source>
        <strain evidence="2">BOTRYCO-1</strain>
    </source>
</reference>
<reference evidence="2" key="1">
    <citation type="submission" date="2021-05" db="EMBL/GenBank/DDBJ databases">
        <authorList>
            <person name="Tanabe Y."/>
        </authorList>
    </citation>
    <scope>NUCLEOTIDE SEQUENCE</scope>
    <source>
        <strain evidence="2">BOTRYCO-1</strain>
    </source>
</reference>
<comment type="caution">
    <text evidence="2">The sequence shown here is derived from an EMBL/GenBank/DDBJ whole genome shotgun (WGS) entry which is preliminary data.</text>
</comment>
<keyword evidence="1" id="KW-0472">Membrane</keyword>
<protein>
    <submittedName>
        <fullName evidence="2">Uncharacterized protein</fullName>
    </submittedName>
</protein>